<organism evidence="3 4">
    <name type="scientific">Loxostege sticticalis</name>
    <name type="common">Beet webworm moth</name>
    <dbReference type="NCBI Taxonomy" id="481309"/>
    <lineage>
        <taxon>Eukaryota</taxon>
        <taxon>Metazoa</taxon>
        <taxon>Ecdysozoa</taxon>
        <taxon>Arthropoda</taxon>
        <taxon>Hexapoda</taxon>
        <taxon>Insecta</taxon>
        <taxon>Pterygota</taxon>
        <taxon>Neoptera</taxon>
        <taxon>Endopterygota</taxon>
        <taxon>Lepidoptera</taxon>
        <taxon>Glossata</taxon>
        <taxon>Ditrysia</taxon>
        <taxon>Pyraloidea</taxon>
        <taxon>Crambidae</taxon>
        <taxon>Pyraustinae</taxon>
        <taxon>Loxostege</taxon>
    </lineage>
</organism>
<gene>
    <name evidence="3" type="ORF">ABMA27_008325</name>
</gene>
<sequence length="1637" mass="180092">MRWWVVLCVAVLWDTASLQPTNNNGPDRECCPCPKDSAVDSSNTFETVSLDQSPAASSIARAAGCPCKFRSADAEGAPSAFLPAAVRAIRPFVSLDDSKEDPKPLLHPEVDLASSVLDTLREATNEEYEEALARDAARAAQEPDGMAAESAHNLVTVIMNPKESSQDDVMAEASHVHEARCVTPLGRSSLNLRAPAFDSPDLLSQILRLPKRKPPTFRAWNLFDMDNGASNVNEQVVEPMFKESDVETPKTSSLLRVSTDNNKPQSTLALRFPSLLNTMGRENSGVDPGDSILDRLRQSKKVPTKLELSPHLSKLIPKLDTSHLFRKADDDVSLNTNAIDTDTRNSPRNFKLQIPNISTLIPKEKSSSLERKTEEDKLSRTNNIRDDNRNSASTLIPSIAKLIPQIGLPNLQGKSNDDALHSGMRSTENNLKPSVPRLKVTMQNNQIPSDDTFDSDSANSASTLQERYSSFAKANTNDCNDLESQNVETNQINDLKIPVVKSINLKNTENVGIEDNTQNKKIGLNLKVPDLNLARTKSRDSASDFVSNLLKGLQVPRLNHLISSDIFNLRNNDQATKSTEQKEVAEVKPDNQFETEILDTVPSPSQPQTNQVNIVDKEREDDISNRINEEMKNMIEEMPVKTEILDSIPKSSEISNIDDTEDPEINENEIDNNDLVNAASKQIQKSKGEETSEFVNDIEEMNEDSIDDVIDNINVMDRENIAENSVEDFTDTVRDSIDDIARDDFASENKVDGLAINSDIQSLSEKSVPETSEISNHDVLQPLRERIRQKLDSLKLAPKKAIDLPRLSVVEKVQKDQARSESQNQDETTKEQDLDISNENFNQVNIEDLQRMLDSLLNQEKEQNAAVIEENAKPEISDIESNLNDDVQTTDNNVSETNNINSVSKVDKACIVNDTPNKNTELDITNDSKNNEMAVGASERVASIAGPESPLTNLGSPLRQSIILQPTSFGSNLNLFNRPVLDLNNFNNPLPGFKIPNLLKSSEGSNINIFSTNDDSLEDASPNSMSAQPSTSKFRSSLPSLQPLEDVNLDILQLKPLSADLPTLPRLNLNSFKTRLALPKSLDLKPVLLESSVGNKRGVIGATLTLGKDLDRSNLLQQASQSLKSSNILGQSLGTLPSLDDLHETLWENTQNLLSTPLETTGRNVVEDTLRSGQVLTDNLRVHAENAVKDLHQNLASTFGGAGLQSPGGLSSFRSSGDLLEEMARRHEDINDKLKGIHVDLSDRLESLRDNIFDQYRIPSLGSSLLGQSRFPSLGSALPKQSSIFRTSTKPSQNTLKSSKGKFVIPATKRKTSSRTSTDRNKLKTASSIATPKSIKLPELRAAPTESVFKTLRKEPSLQTSQFLSRDRKTLGKLQPEKNLIDFDRTFIKKPRLGQSKVKITFSTTPRPQTLMSKPSFGANSKLRGKPSSLKDLPTLSRSTSKDKIGLGSKLSSFRDASGLASEVIPSRVKAPLGNPSSLRTATVDSDNNILDTLSTTTMKPAITLSLTRPKSSLGTISNSGIDRPALLKSKPLIPTGLGSKTENVLRSSDISKTPALSWPKKLDDEFLTKVREALRARLAEIGKKTVKPITESKLGKTEPTTDDMARSASNTIEVTDPQMMKENTSYTCKMTCTKHL</sequence>
<proteinExistence type="predicted"/>
<evidence type="ECO:0000256" key="1">
    <source>
        <dbReference type="SAM" id="MobiDB-lite"/>
    </source>
</evidence>
<dbReference type="Proteomes" id="UP001549920">
    <property type="component" value="Unassembled WGS sequence"/>
</dbReference>
<protein>
    <submittedName>
        <fullName evidence="3">Uncharacterized protein</fullName>
    </submittedName>
</protein>
<accession>A0ABR3HAW1</accession>
<evidence type="ECO:0000256" key="2">
    <source>
        <dbReference type="SAM" id="SignalP"/>
    </source>
</evidence>
<comment type="caution">
    <text evidence="3">The sequence shown here is derived from an EMBL/GenBank/DDBJ whole genome shotgun (WGS) entry which is preliminary data.</text>
</comment>
<feature type="region of interest" description="Disordered" evidence="1">
    <location>
        <begin position="1307"/>
        <end position="1327"/>
    </location>
</feature>
<feature type="region of interest" description="Disordered" evidence="1">
    <location>
        <begin position="1405"/>
        <end position="1444"/>
    </location>
</feature>
<feature type="signal peptide" evidence="2">
    <location>
        <begin position="1"/>
        <end position="18"/>
    </location>
</feature>
<feature type="chain" id="PRO_5046539888" evidence="2">
    <location>
        <begin position="19"/>
        <end position="1637"/>
    </location>
</feature>
<name>A0ABR3HAW1_LOXSC</name>
<feature type="compositionally biased region" description="Basic and acidic residues" evidence="1">
    <location>
        <begin position="362"/>
        <end position="389"/>
    </location>
</feature>
<feature type="compositionally biased region" description="Polar residues" evidence="1">
    <location>
        <begin position="1021"/>
        <end position="1038"/>
    </location>
</feature>
<keyword evidence="4" id="KW-1185">Reference proteome</keyword>
<feature type="region of interest" description="Disordered" evidence="1">
    <location>
        <begin position="1010"/>
        <end position="1038"/>
    </location>
</feature>
<evidence type="ECO:0000313" key="4">
    <source>
        <dbReference type="Proteomes" id="UP001549920"/>
    </source>
</evidence>
<evidence type="ECO:0000313" key="3">
    <source>
        <dbReference type="EMBL" id="KAL0867555.1"/>
    </source>
</evidence>
<dbReference type="EMBL" id="JBEUOH010000022">
    <property type="protein sequence ID" value="KAL0867555.1"/>
    <property type="molecule type" value="Genomic_DNA"/>
</dbReference>
<feature type="region of interest" description="Disordered" evidence="1">
    <location>
        <begin position="361"/>
        <end position="390"/>
    </location>
</feature>
<feature type="region of interest" description="Disordered" evidence="1">
    <location>
        <begin position="813"/>
        <end position="838"/>
    </location>
</feature>
<keyword evidence="2" id="KW-0732">Signal</keyword>
<reference evidence="3 4" key="1">
    <citation type="submission" date="2024-06" db="EMBL/GenBank/DDBJ databases">
        <title>A chromosome-level genome assembly of beet webworm, Loxostege sticticalis.</title>
        <authorList>
            <person name="Zhang Y."/>
        </authorList>
    </citation>
    <scope>NUCLEOTIDE SEQUENCE [LARGE SCALE GENOMIC DNA]</scope>
    <source>
        <strain evidence="3">AQ026</strain>
        <tissue evidence="3">Whole body</tissue>
    </source>
</reference>